<feature type="signal peptide" evidence="1">
    <location>
        <begin position="1"/>
        <end position="20"/>
    </location>
</feature>
<accession>A0A1B8U3S1</accession>
<gene>
    <name evidence="2" type="ORF">LPB3_00465</name>
</gene>
<dbReference type="OrthoDB" id="1202794at2"/>
<dbReference type="Proteomes" id="UP000092584">
    <property type="component" value="Unassembled WGS sequence"/>
</dbReference>
<evidence type="ECO:0000256" key="1">
    <source>
        <dbReference type="SAM" id="SignalP"/>
    </source>
</evidence>
<name>A0A1B8U3S1_9FLAO</name>
<organism evidence="2 3">
    <name type="scientific">Polaribacter vadi</name>
    <dbReference type="NCBI Taxonomy" id="1774273"/>
    <lineage>
        <taxon>Bacteria</taxon>
        <taxon>Pseudomonadati</taxon>
        <taxon>Bacteroidota</taxon>
        <taxon>Flavobacteriia</taxon>
        <taxon>Flavobacteriales</taxon>
        <taxon>Flavobacteriaceae</taxon>
    </lineage>
</organism>
<comment type="caution">
    <text evidence="2">The sequence shown here is derived from an EMBL/GenBank/DDBJ whole genome shotgun (WGS) entry which is preliminary data.</text>
</comment>
<evidence type="ECO:0000313" key="3">
    <source>
        <dbReference type="Proteomes" id="UP000092584"/>
    </source>
</evidence>
<dbReference type="STRING" id="1774273.LPB03_09070"/>
<proteinExistence type="predicted"/>
<reference evidence="3" key="1">
    <citation type="submission" date="2016-02" db="EMBL/GenBank/DDBJ databases">
        <authorList>
            <person name="Shin S.-K."/>
            <person name="Yi H."/>
            <person name="Kim E."/>
        </authorList>
    </citation>
    <scope>NUCLEOTIDE SEQUENCE [LARGE SCALE GENOMIC DNA]</scope>
    <source>
        <strain evidence="3">LPB0003</strain>
    </source>
</reference>
<sequence length="128" mass="14820">MKNNYLFLMLIFLLSFSINAQKTTTSTLKKSASIYAVSGLFNASNNFSAINKKLKLNNFDFVYVDQMDLDLNQFSFQFKDLGKNPTAFIYDDYIAYRDENLLKGFLLKNDPTRWNLWCPSPLSVEPTE</sequence>
<dbReference type="AlphaFoldDB" id="A0A1B8U3S1"/>
<dbReference type="RefSeq" id="WP_065317628.1">
    <property type="nucleotide sequence ID" value="NZ_CP017477.1"/>
</dbReference>
<keyword evidence="3" id="KW-1185">Reference proteome</keyword>
<protein>
    <submittedName>
        <fullName evidence="2">Uncharacterized protein</fullName>
    </submittedName>
</protein>
<feature type="chain" id="PRO_5008615986" evidence="1">
    <location>
        <begin position="21"/>
        <end position="128"/>
    </location>
</feature>
<keyword evidence="1" id="KW-0732">Signal</keyword>
<dbReference type="EMBL" id="LSFM01000001">
    <property type="protein sequence ID" value="OBY66506.1"/>
    <property type="molecule type" value="Genomic_DNA"/>
</dbReference>
<evidence type="ECO:0000313" key="2">
    <source>
        <dbReference type="EMBL" id="OBY66506.1"/>
    </source>
</evidence>